<dbReference type="Proteomes" id="UP000825935">
    <property type="component" value="Chromosome 19"/>
</dbReference>
<gene>
    <name evidence="1" type="ORF">KP509_19G003300</name>
</gene>
<evidence type="ECO:0000313" key="2">
    <source>
        <dbReference type="Proteomes" id="UP000825935"/>
    </source>
</evidence>
<dbReference type="AlphaFoldDB" id="A0A8T2SKQ1"/>
<accession>A0A8T2SKQ1</accession>
<dbReference type="EMBL" id="CM035424">
    <property type="protein sequence ID" value="KAH7351565.1"/>
    <property type="molecule type" value="Genomic_DNA"/>
</dbReference>
<proteinExistence type="predicted"/>
<protein>
    <submittedName>
        <fullName evidence="1">Uncharacterized protein</fullName>
    </submittedName>
</protein>
<evidence type="ECO:0000313" key="1">
    <source>
        <dbReference type="EMBL" id="KAH7351565.1"/>
    </source>
</evidence>
<sequence>MHLRILPCAIPFATSSVDSIVTGKMLLSLSLASCCTMNHPPPINSIVRYSSPLAAVQGLFSTWSEILLASKSRHANVLGTSTRLTQTLPMSHPFGAAHIGNRSDMFF</sequence>
<organism evidence="1 2">
    <name type="scientific">Ceratopteris richardii</name>
    <name type="common">Triangle waterfern</name>
    <dbReference type="NCBI Taxonomy" id="49495"/>
    <lineage>
        <taxon>Eukaryota</taxon>
        <taxon>Viridiplantae</taxon>
        <taxon>Streptophyta</taxon>
        <taxon>Embryophyta</taxon>
        <taxon>Tracheophyta</taxon>
        <taxon>Polypodiopsida</taxon>
        <taxon>Polypodiidae</taxon>
        <taxon>Polypodiales</taxon>
        <taxon>Pteridineae</taxon>
        <taxon>Pteridaceae</taxon>
        <taxon>Parkerioideae</taxon>
        <taxon>Ceratopteris</taxon>
    </lineage>
</organism>
<comment type="caution">
    <text evidence="1">The sequence shown here is derived from an EMBL/GenBank/DDBJ whole genome shotgun (WGS) entry which is preliminary data.</text>
</comment>
<name>A0A8T2SKQ1_CERRI</name>
<keyword evidence="2" id="KW-1185">Reference proteome</keyword>
<reference evidence="1" key="1">
    <citation type="submission" date="2021-08" db="EMBL/GenBank/DDBJ databases">
        <title>WGS assembly of Ceratopteris richardii.</title>
        <authorList>
            <person name="Marchant D.B."/>
            <person name="Chen G."/>
            <person name="Jenkins J."/>
            <person name="Shu S."/>
            <person name="Leebens-Mack J."/>
            <person name="Grimwood J."/>
            <person name="Schmutz J."/>
            <person name="Soltis P."/>
            <person name="Soltis D."/>
            <person name="Chen Z.-H."/>
        </authorList>
    </citation>
    <scope>NUCLEOTIDE SEQUENCE</scope>
    <source>
        <strain evidence="1">Whitten #5841</strain>
        <tissue evidence="1">Leaf</tissue>
    </source>
</reference>